<dbReference type="PROSITE" id="PS50932">
    <property type="entry name" value="HTH_LACI_2"/>
    <property type="match status" value="1"/>
</dbReference>
<protein>
    <submittedName>
        <fullName evidence="6">Transcriptional regulator, LacI family</fullName>
    </submittedName>
</protein>
<dbReference type="GO" id="GO:0000976">
    <property type="term" value="F:transcription cis-regulatory region binding"/>
    <property type="evidence" value="ECO:0007669"/>
    <property type="project" value="TreeGrafter"/>
</dbReference>
<dbReference type="CDD" id="cd01392">
    <property type="entry name" value="HTH_LacI"/>
    <property type="match status" value="1"/>
</dbReference>
<dbReference type="InterPro" id="IPR028082">
    <property type="entry name" value="Peripla_BP_I"/>
</dbReference>
<dbReference type="Gene3D" id="1.10.260.40">
    <property type="entry name" value="lambda repressor-like DNA-binding domains"/>
    <property type="match status" value="1"/>
</dbReference>
<evidence type="ECO:0000256" key="1">
    <source>
        <dbReference type="ARBA" id="ARBA00023015"/>
    </source>
</evidence>
<dbReference type="AlphaFoldDB" id="A0A3B0U072"/>
<organism evidence="6">
    <name type="scientific">hydrothermal vent metagenome</name>
    <dbReference type="NCBI Taxonomy" id="652676"/>
    <lineage>
        <taxon>unclassified sequences</taxon>
        <taxon>metagenomes</taxon>
        <taxon>ecological metagenomes</taxon>
    </lineage>
</organism>
<name>A0A3B0U072_9ZZZZ</name>
<sequence>MGKEDGQHLLAMGKKGKPSRRVRLVDLAASCGVSISTVSRALSSESGVRPELRAKILEAAKKSNYAMPSSMAGRKVILAASSAAMIDYVRNQFTTHVLEGLRERALALSMEITTRSIANADEEIEVLNEALADDEVAGLLFLTIDDEEMLAPTRSFSKPVVLVNGDDPVMRLSSVTPCNRTAARLGTDYLRQLGHERILFLMRRGRRTIERRFEGWRDGMNFSINDGRGDLVVEVEDWLPELAADAIIKRINENGLDFSAILAAGDSLAVGAMIGLLRLGYKVPDDVSVMGMDDLPQAAFHNPPLTTIHIPMRQIGAAALDLLRDEVMGMDMPTRRVELACHIVERQSVGAPPPQRKK</sequence>
<dbReference type="InterPro" id="IPR010982">
    <property type="entry name" value="Lambda_DNA-bd_dom_sf"/>
</dbReference>
<dbReference type="SUPFAM" id="SSF53822">
    <property type="entry name" value="Periplasmic binding protein-like I"/>
    <property type="match status" value="1"/>
</dbReference>
<dbReference type="SMART" id="SM00354">
    <property type="entry name" value="HTH_LACI"/>
    <property type="match status" value="1"/>
</dbReference>
<dbReference type="Pfam" id="PF13377">
    <property type="entry name" value="Peripla_BP_3"/>
    <property type="match status" value="1"/>
</dbReference>
<evidence type="ECO:0000259" key="5">
    <source>
        <dbReference type="PROSITE" id="PS50932"/>
    </source>
</evidence>
<gene>
    <name evidence="6" type="ORF">MNBD_ALPHA12-34</name>
</gene>
<dbReference type="SUPFAM" id="SSF47413">
    <property type="entry name" value="lambda repressor-like DNA-binding domains"/>
    <property type="match status" value="1"/>
</dbReference>
<accession>A0A3B0U072</accession>
<dbReference type="PANTHER" id="PTHR30146">
    <property type="entry name" value="LACI-RELATED TRANSCRIPTIONAL REPRESSOR"/>
    <property type="match status" value="1"/>
</dbReference>
<dbReference type="EMBL" id="UOEO01000005">
    <property type="protein sequence ID" value="VAW14204.1"/>
    <property type="molecule type" value="Genomic_DNA"/>
</dbReference>
<dbReference type="GO" id="GO:0003700">
    <property type="term" value="F:DNA-binding transcription factor activity"/>
    <property type="evidence" value="ECO:0007669"/>
    <property type="project" value="TreeGrafter"/>
</dbReference>
<dbReference type="Pfam" id="PF00356">
    <property type="entry name" value="LacI"/>
    <property type="match status" value="1"/>
</dbReference>
<keyword evidence="4" id="KW-0175">Coiled coil</keyword>
<proteinExistence type="predicted"/>
<keyword evidence="1" id="KW-0805">Transcription regulation</keyword>
<keyword evidence="2" id="KW-0238">DNA-binding</keyword>
<dbReference type="InterPro" id="IPR000843">
    <property type="entry name" value="HTH_LacI"/>
</dbReference>
<feature type="coiled-coil region" evidence="4">
    <location>
        <begin position="110"/>
        <end position="137"/>
    </location>
</feature>
<dbReference type="InterPro" id="IPR046335">
    <property type="entry name" value="LacI/GalR-like_sensor"/>
</dbReference>
<dbReference type="Gene3D" id="3.40.50.2300">
    <property type="match status" value="2"/>
</dbReference>
<reference evidence="6" key="1">
    <citation type="submission" date="2018-06" db="EMBL/GenBank/DDBJ databases">
        <authorList>
            <person name="Zhirakovskaya E."/>
        </authorList>
    </citation>
    <scope>NUCLEOTIDE SEQUENCE</scope>
</reference>
<dbReference type="PANTHER" id="PTHR30146:SF109">
    <property type="entry name" value="HTH-TYPE TRANSCRIPTIONAL REGULATOR GALS"/>
    <property type="match status" value="1"/>
</dbReference>
<evidence type="ECO:0000256" key="2">
    <source>
        <dbReference type="ARBA" id="ARBA00023125"/>
    </source>
</evidence>
<dbReference type="CDD" id="cd06267">
    <property type="entry name" value="PBP1_LacI_sugar_binding-like"/>
    <property type="match status" value="1"/>
</dbReference>
<evidence type="ECO:0000256" key="4">
    <source>
        <dbReference type="SAM" id="Coils"/>
    </source>
</evidence>
<evidence type="ECO:0000256" key="3">
    <source>
        <dbReference type="ARBA" id="ARBA00023163"/>
    </source>
</evidence>
<feature type="domain" description="HTH lacI-type" evidence="5">
    <location>
        <begin position="22"/>
        <end position="77"/>
    </location>
</feature>
<evidence type="ECO:0000313" key="6">
    <source>
        <dbReference type="EMBL" id="VAW14204.1"/>
    </source>
</evidence>
<keyword evidence="3" id="KW-0804">Transcription</keyword>